<name>A0A3N1HJ29_9PSEU</name>
<evidence type="ECO:0000256" key="1">
    <source>
        <dbReference type="SAM" id="MobiDB-lite"/>
    </source>
</evidence>
<gene>
    <name evidence="2" type="ORF">EDD40_8002</name>
</gene>
<reference evidence="2 3" key="1">
    <citation type="submission" date="2018-11" db="EMBL/GenBank/DDBJ databases">
        <title>Sequencing the genomes of 1000 actinobacteria strains.</title>
        <authorList>
            <person name="Klenk H.-P."/>
        </authorList>
    </citation>
    <scope>NUCLEOTIDE SEQUENCE [LARGE SCALE GENOMIC DNA]</scope>
    <source>
        <strain evidence="2 3">DSM 44231</strain>
    </source>
</reference>
<dbReference type="RefSeq" id="WP_170185375.1">
    <property type="nucleotide sequence ID" value="NZ_RJKM01000001.1"/>
</dbReference>
<sequence length="197" mass="20359">MANIESVTLDVADTAAARHFCADAFGLTDQLRLRTSEAPTTGFRGYAPALTVSRPATVDSLVATALEAGATTLKPAARSLWGYGAVVQAPDGAIWKVATSAKKDTGPADRRIDEVVLLPGVADVAASKRFCTGRGLAVGKSFGRVYVESATTASGPVKLALYRCRAPAKDVGVTPDGAGSHRLTLGGDRLTRPPPLP</sequence>
<accession>A0A3N1HJ29</accession>
<keyword evidence="3" id="KW-1185">Reference proteome</keyword>
<dbReference type="InterPro" id="IPR029068">
    <property type="entry name" value="Glyas_Bleomycin-R_OHBP_Dase"/>
</dbReference>
<protein>
    <recommendedName>
        <fullName evidence="4">Glyoxalase-like domain-containing protein</fullName>
    </recommendedName>
</protein>
<dbReference type="AlphaFoldDB" id="A0A3N1HJ29"/>
<dbReference type="PANTHER" id="PTHR36503:SF1">
    <property type="entry name" value="BLR2520 PROTEIN"/>
    <property type="match status" value="1"/>
</dbReference>
<evidence type="ECO:0000313" key="3">
    <source>
        <dbReference type="Proteomes" id="UP000268727"/>
    </source>
</evidence>
<comment type="caution">
    <text evidence="2">The sequence shown here is derived from an EMBL/GenBank/DDBJ whole genome shotgun (WGS) entry which is preliminary data.</text>
</comment>
<evidence type="ECO:0000313" key="2">
    <source>
        <dbReference type="EMBL" id="ROP42499.1"/>
    </source>
</evidence>
<dbReference type="EMBL" id="RJKM01000001">
    <property type="protein sequence ID" value="ROP42499.1"/>
    <property type="molecule type" value="Genomic_DNA"/>
</dbReference>
<evidence type="ECO:0008006" key="4">
    <source>
        <dbReference type="Google" id="ProtNLM"/>
    </source>
</evidence>
<proteinExistence type="predicted"/>
<dbReference type="SUPFAM" id="SSF54593">
    <property type="entry name" value="Glyoxalase/Bleomycin resistance protein/Dihydroxybiphenyl dioxygenase"/>
    <property type="match status" value="1"/>
</dbReference>
<feature type="region of interest" description="Disordered" evidence="1">
    <location>
        <begin position="172"/>
        <end position="197"/>
    </location>
</feature>
<dbReference type="Gene3D" id="3.10.180.10">
    <property type="entry name" value="2,3-Dihydroxybiphenyl 1,2-Dioxygenase, domain 1"/>
    <property type="match status" value="1"/>
</dbReference>
<dbReference type="PANTHER" id="PTHR36503">
    <property type="entry name" value="BLR2520 PROTEIN"/>
    <property type="match status" value="1"/>
</dbReference>
<dbReference type="Proteomes" id="UP000268727">
    <property type="component" value="Unassembled WGS sequence"/>
</dbReference>
<organism evidence="2 3">
    <name type="scientific">Saccharothrix texasensis</name>
    <dbReference type="NCBI Taxonomy" id="103734"/>
    <lineage>
        <taxon>Bacteria</taxon>
        <taxon>Bacillati</taxon>
        <taxon>Actinomycetota</taxon>
        <taxon>Actinomycetes</taxon>
        <taxon>Pseudonocardiales</taxon>
        <taxon>Pseudonocardiaceae</taxon>
        <taxon>Saccharothrix</taxon>
    </lineage>
</organism>